<keyword evidence="5 9" id="KW-0798">TonB box</keyword>
<name>A0A1G6VHJ1_9GAMM</name>
<evidence type="ECO:0000256" key="6">
    <source>
        <dbReference type="ARBA" id="ARBA00023136"/>
    </source>
</evidence>
<evidence type="ECO:0000256" key="10">
    <source>
        <dbReference type="SAM" id="SignalP"/>
    </source>
</evidence>
<accession>A0A1G6VHJ1</accession>
<evidence type="ECO:0000256" key="2">
    <source>
        <dbReference type="ARBA" id="ARBA00022448"/>
    </source>
</evidence>
<evidence type="ECO:0000256" key="3">
    <source>
        <dbReference type="ARBA" id="ARBA00022452"/>
    </source>
</evidence>
<dbReference type="GO" id="GO:0009279">
    <property type="term" value="C:cell outer membrane"/>
    <property type="evidence" value="ECO:0007669"/>
    <property type="project" value="UniProtKB-SubCell"/>
</dbReference>
<dbReference type="Gene3D" id="2.40.170.20">
    <property type="entry name" value="TonB-dependent receptor, beta-barrel domain"/>
    <property type="match status" value="1"/>
</dbReference>
<evidence type="ECO:0000313" key="13">
    <source>
        <dbReference type="EMBL" id="SDD53102.1"/>
    </source>
</evidence>
<evidence type="ECO:0000313" key="14">
    <source>
        <dbReference type="Proteomes" id="UP000199603"/>
    </source>
</evidence>
<dbReference type="Gene3D" id="2.170.130.10">
    <property type="entry name" value="TonB-dependent receptor, plug domain"/>
    <property type="match status" value="1"/>
</dbReference>
<keyword evidence="10" id="KW-0732">Signal</keyword>
<sequence>MENMYRRGPRAHRLAGALRLALISGCIVGAASLLPASPARAQDEAPSADEAKSLEVISVLGSRKQPRSEANSPVPVDIISGEEFHNQGLTDVLDQIRTVVPSLNVNLQPISDAATLVRPANLRGLPPDSTLVLVNGKRRHRSAVITFLGSGLSDGSQGPDLSVFPSIGLSQVEVLRDGAAAQYGSDAIAGVINFNLKSDSEGGSLEVMSGQHYAGDGTTAQIAGNIGLPFSPQGFANLSFEYREADPTDRSVQRGDAAEVAASGNPFVPDPAQVWGSPEVKRDFKLVANLGLELNDDLDWYLFGNAASRDIDGGFYYRNPVSRAGVFSGDGGESLLIGDLSGAGCPSIALRDAAGNLRPFSAVNAQVSALPSNCYTFFRDFPGGFTPRFGGVVRDGSLVTGVRGTTAGGLRWDLSASQGRSEVDFYIYNTVNASLGPNQPDGYRFNPGAYEQTETNFNLDLVKVVDAAWTQYGLSVAGGLEWREEQFEAFNGDQASFEIGPLASQGFLIGSNGFPGFSPRDAGSWSRSNYAAYVDLEADLTDRLLLATAVRFEDFEDFGTTTNWKLTGRFQATDAFALRGAVSTGFRAPTPGQSNVRAVTTQFIGGELRDTATLPPTNPIARRFGGQPLQPEESFNLSFGAVYSLDAWLFTADYYRIDVEDRIAQSANFALSAEDRAALVAQGVQEAISLDSVRFFINDFDTKTDGVDLVTSYQSDHFGGDTTYSLAMNWNRTEVTDFSPEIIGEARVQILEDALPRTKGSFSINHQRERWHAMTRLNYYGSFYEDHVDSGCVVGPDCLPIYGDAALIVDAEVGYKFGNGVFVNVGAQNLFDKEPELNPYGEDVVGAKFPPLTPYGFNGGFYYVRMGWRF</sequence>
<keyword evidence="14" id="KW-1185">Reference proteome</keyword>
<dbReference type="AlphaFoldDB" id="A0A1G6VHJ1"/>
<keyword evidence="2 8" id="KW-0813">Transport</keyword>
<organism evidence="13 14">
    <name type="scientific">Aquimonas voraii</name>
    <dbReference type="NCBI Taxonomy" id="265719"/>
    <lineage>
        <taxon>Bacteria</taxon>
        <taxon>Pseudomonadati</taxon>
        <taxon>Pseudomonadota</taxon>
        <taxon>Gammaproteobacteria</taxon>
        <taxon>Lysobacterales</taxon>
        <taxon>Lysobacteraceae</taxon>
        <taxon>Aquimonas</taxon>
    </lineage>
</organism>
<dbReference type="EMBL" id="FNAG01000003">
    <property type="protein sequence ID" value="SDD53102.1"/>
    <property type="molecule type" value="Genomic_DNA"/>
</dbReference>
<dbReference type="OrthoDB" id="9805434at2"/>
<feature type="domain" description="TonB-dependent receptor-like beta-barrel" evidence="11">
    <location>
        <begin position="384"/>
        <end position="830"/>
    </location>
</feature>
<evidence type="ECO:0000256" key="8">
    <source>
        <dbReference type="PROSITE-ProRule" id="PRU01360"/>
    </source>
</evidence>
<evidence type="ECO:0000256" key="9">
    <source>
        <dbReference type="RuleBase" id="RU003357"/>
    </source>
</evidence>
<dbReference type="PANTHER" id="PTHR47234:SF3">
    <property type="entry name" value="SECRETIN_TONB SHORT N-TERMINAL DOMAIN-CONTAINING PROTEIN"/>
    <property type="match status" value="1"/>
</dbReference>
<dbReference type="PROSITE" id="PS52016">
    <property type="entry name" value="TONB_DEPENDENT_REC_3"/>
    <property type="match status" value="1"/>
</dbReference>
<dbReference type="InterPro" id="IPR039426">
    <property type="entry name" value="TonB-dep_rcpt-like"/>
</dbReference>
<feature type="signal peptide" evidence="10">
    <location>
        <begin position="1"/>
        <end position="41"/>
    </location>
</feature>
<evidence type="ECO:0000259" key="12">
    <source>
        <dbReference type="Pfam" id="PF07715"/>
    </source>
</evidence>
<evidence type="ECO:0000256" key="1">
    <source>
        <dbReference type="ARBA" id="ARBA00004571"/>
    </source>
</evidence>
<comment type="similarity">
    <text evidence="8 9">Belongs to the TonB-dependent receptor family.</text>
</comment>
<evidence type="ECO:0000256" key="4">
    <source>
        <dbReference type="ARBA" id="ARBA00022692"/>
    </source>
</evidence>
<evidence type="ECO:0000256" key="7">
    <source>
        <dbReference type="ARBA" id="ARBA00023237"/>
    </source>
</evidence>
<feature type="domain" description="TonB-dependent receptor plug" evidence="12">
    <location>
        <begin position="70"/>
        <end position="191"/>
    </location>
</feature>
<dbReference type="InterPro" id="IPR012910">
    <property type="entry name" value="Plug_dom"/>
</dbReference>
<comment type="subcellular location">
    <subcellularLocation>
        <location evidence="1 8">Cell outer membrane</location>
        <topology evidence="1 8">Multi-pass membrane protein</topology>
    </subcellularLocation>
</comment>
<dbReference type="STRING" id="265719.SAMN04488509_10390"/>
<dbReference type="InterPro" id="IPR036942">
    <property type="entry name" value="Beta-barrel_TonB_sf"/>
</dbReference>
<dbReference type="Pfam" id="PF00593">
    <property type="entry name" value="TonB_dep_Rec_b-barrel"/>
    <property type="match status" value="1"/>
</dbReference>
<protein>
    <submittedName>
        <fullName evidence="13">Iron complex outermembrane recepter protein</fullName>
    </submittedName>
</protein>
<evidence type="ECO:0000256" key="5">
    <source>
        <dbReference type="ARBA" id="ARBA00023077"/>
    </source>
</evidence>
<keyword evidence="7 8" id="KW-0998">Cell outer membrane</keyword>
<gene>
    <name evidence="13" type="ORF">SAMN04488509_10390</name>
</gene>
<keyword evidence="3 8" id="KW-1134">Transmembrane beta strand</keyword>
<dbReference type="PANTHER" id="PTHR47234">
    <property type="match status" value="1"/>
</dbReference>
<reference evidence="13 14" key="1">
    <citation type="submission" date="2016-10" db="EMBL/GenBank/DDBJ databases">
        <authorList>
            <person name="de Groot N.N."/>
        </authorList>
    </citation>
    <scope>NUCLEOTIDE SEQUENCE [LARGE SCALE GENOMIC DNA]</scope>
    <source>
        <strain evidence="13 14">DSM 16957</strain>
    </source>
</reference>
<dbReference type="InterPro" id="IPR037066">
    <property type="entry name" value="Plug_dom_sf"/>
</dbReference>
<dbReference type="SUPFAM" id="SSF56935">
    <property type="entry name" value="Porins"/>
    <property type="match status" value="1"/>
</dbReference>
<feature type="chain" id="PRO_5011523143" evidence="10">
    <location>
        <begin position="42"/>
        <end position="870"/>
    </location>
</feature>
<keyword evidence="4 8" id="KW-0812">Transmembrane</keyword>
<keyword evidence="6 8" id="KW-0472">Membrane</keyword>
<proteinExistence type="inferred from homology"/>
<dbReference type="Proteomes" id="UP000199603">
    <property type="component" value="Unassembled WGS sequence"/>
</dbReference>
<dbReference type="CDD" id="cd01347">
    <property type="entry name" value="ligand_gated_channel"/>
    <property type="match status" value="1"/>
</dbReference>
<dbReference type="InterPro" id="IPR000531">
    <property type="entry name" value="Beta-barrel_TonB"/>
</dbReference>
<dbReference type="Pfam" id="PF07715">
    <property type="entry name" value="Plug"/>
    <property type="match status" value="1"/>
</dbReference>
<evidence type="ECO:0000259" key="11">
    <source>
        <dbReference type="Pfam" id="PF00593"/>
    </source>
</evidence>